<evidence type="ECO:0000313" key="3">
    <source>
        <dbReference type="Proteomes" id="UP000800036"/>
    </source>
</evidence>
<evidence type="ECO:0000313" key="2">
    <source>
        <dbReference type="EMBL" id="KAF1974013.1"/>
    </source>
</evidence>
<feature type="compositionally biased region" description="Low complexity" evidence="1">
    <location>
        <begin position="63"/>
        <end position="78"/>
    </location>
</feature>
<feature type="region of interest" description="Disordered" evidence="1">
    <location>
        <begin position="58"/>
        <end position="129"/>
    </location>
</feature>
<feature type="compositionally biased region" description="Low complexity" evidence="1">
    <location>
        <begin position="85"/>
        <end position="113"/>
    </location>
</feature>
<sequence length="205" mass="22455">MSPYIYPRKQKPFPQILFSYRFSRSLINHVTSSFNSPPARLQRNLSLHFYANHLFIALPQTPPNTTSPTRSPPSSLSQQPPPHQPHTTMAPPTQRTSAQDDASPSPPEYSSSSDSDERPQIISCGPPCRAHPVPPTPVMYAWYRHLEYRPFQPAPPQSAASSAAEAFRQDAMSVLRSGEALAGFNARYGPALVGTVPHGVAGAQV</sequence>
<gene>
    <name evidence="2" type="ORF">BU23DRAFT_121536</name>
</gene>
<accession>A0A6A5V9D7</accession>
<name>A0A6A5V9D7_9PLEO</name>
<evidence type="ECO:0000256" key="1">
    <source>
        <dbReference type="SAM" id="MobiDB-lite"/>
    </source>
</evidence>
<organism evidence="2 3">
    <name type="scientific">Bimuria novae-zelandiae CBS 107.79</name>
    <dbReference type="NCBI Taxonomy" id="1447943"/>
    <lineage>
        <taxon>Eukaryota</taxon>
        <taxon>Fungi</taxon>
        <taxon>Dikarya</taxon>
        <taxon>Ascomycota</taxon>
        <taxon>Pezizomycotina</taxon>
        <taxon>Dothideomycetes</taxon>
        <taxon>Pleosporomycetidae</taxon>
        <taxon>Pleosporales</taxon>
        <taxon>Massarineae</taxon>
        <taxon>Didymosphaeriaceae</taxon>
        <taxon>Bimuria</taxon>
    </lineage>
</organism>
<dbReference type="AlphaFoldDB" id="A0A6A5V9D7"/>
<reference evidence="2" key="1">
    <citation type="journal article" date="2020" name="Stud. Mycol.">
        <title>101 Dothideomycetes genomes: a test case for predicting lifestyles and emergence of pathogens.</title>
        <authorList>
            <person name="Haridas S."/>
            <person name="Albert R."/>
            <person name="Binder M."/>
            <person name="Bloem J."/>
            <person name="Labutti K."/>
            <person name="Salamov A."/>
            <person name="Andreopoulos B."/>
            <person name="Baker S."/>
            <person name="Barry K."/>
            <person name="Bills G."/>
            <person name="Bluhm B."/>
            <person name="Cannon C."/>
            <person name="Castanera R."/>
            <person name="Culley D."/>
            <person name="Daum C."/>
            <person name="Ezra D."/>
            <person name="Gonzalez J."/>
            <person name="Henrissat B."/>
            <person name="Kuo A."/>
            <person name="Liang C."/>
            <person name="Lipzen A."/>
            <person name="Lutzoni F."/>
            <person name="Magnuson J."/>
            <person name="Mondo S."/>
            <person name="Nolan M."/>
            <person name="Ohm R."/>
            <person name="Pangilinan J."/>
            <person name="Park H.-J."/>
            <person name="Ramirez L."/>
            <person name="Alfaro M."/>
            <person name="Sun H."/>
            <person name="Tritt A."/>
            <person name="Yoshinaga Y."/>
            <person name="Zwiers L.-H."/>
            <person name="Turgeon B."/>
            <person name="Goodwin S."/>
            <person name="Spatafora J."/>
            <person name="Crous P."/>
            <person name="Grigoriev I."/>
        </authorList>
    </citation>
    <scope>NUCLEOTIDE SEQUENCE</scope>
    <source>
        <strain evidence="2">CBS 107.79</strain>
    </source>
</reference>
<keyword evidence="3" id="KW-1185">Reference proteome</keyword>
<protein>
    <submittedName>
        <fullName evidence="2">Uncharacterized protein</fullName>
    </submittedName>
</protein>
<proteinExistence type="predicted"/>
<dbReference type="Proteomes" id="UP000800036">
    <property type="component" value="Unassembled WGS sequence"/>
</dbReference>
<dbReference type="EMBL" id="ML976677">
    <property type="protein sequence ID" value="KAF1974013.1"/>
    <property type="molecule type" value="Genomic_DNA"/>
</dbReference>